<proteinExistence type="predicted"/>
<evidence type="ECO:0000256" key="1">
    <source>
        <dbReference type="SAM" id="MobiDB-lite"/>
    </source>
</evidence>
<feature type="region of interest" description="Disordered" evidence="1">
    <location>
        <begin position="43"/>
        <end position="74"/>
    </location>
</feature>
<accession>A0A428Q1B2</accession>
<dbReference type="Proteomes" id="UP000287972">
    <property type="component" value="Unassembled WGS sequence"/>
</dbReference>
<name>A0A428Q1B2_9HYPO</name>
<reference evidence="2 3" key="1">
    <citation type="submission" date="2017-06" db="EMBL/GenBank/DDBJ databases">
        <title>Comparative genomic analysis of Ambrosia Fusariam Clade fungi.</title>
        <authorList>
            <person name="Stajich J.E."/>
            <person name="Carrillo J."/>
            <person name="Kijimoto T."/>
            <person name="Eskalen A."/>
            <person name="O'Donnell K."/>
            <person name="Kasson M."/>
        </authorList>
    </citation>
    <scope>NUCLEOTIDE SEQUENCE [LARGE SCALE GENOMIC DNA]</scope>
    <source>
        <strain evidence="2 3">NRRL62606</strain>
    </source>
</reference>
<comment type="caution">
    <text evidence="2">The sequence shown here is derived from an EMBL/GenBank/DDBJ whole genome shotgun (WGS) entry which is preliminary data.</text>
</comment>
<keyword evidence="3" id="KW-1185">Reference proteome</keyword>
<feature type="region of interest" description="Disordered" evidence="1">
    <location>
        <begin position="1"/>
        <end position="28"/>
    </location>
</feature>
<organism evidence="2 3">
    <name type="scientific">Fusarium floridanum</name>
    <dbReference type="NCBI Taxonomy" id="1325733"/>
    <lineage>
        <taxon>Eukaryota</taxon>
        <taxon>Fungi</taxon>
        <taxon>Dikarya</taxon>
        <taxon>Ascomycota</taxon>
        <taxon>Pezizomycotina</taxon>
        <taxon>Sordariomycetes</taxon>
        <taxon>Hypocreomycetidae</taxon>
        <taxon>Hypocreales</taxon>
        <taxon>Nectriaceae</taxon>
        <taxon>Fusarium</taxon>
        <taxon>Fusarium solani species complex</taxon>
    </lineage>
</organism>
<dbReference type="AlphaFoldDB" id="A0A428Q1B2"/>
<evidence type="ECO:0000313" key="2">
    <source>
        <dbReference type="EMBL" id="RSL59097.1"/>
    </source>
</evidence>
<dbReference type="EMBL" id="NKCL01000616">
    <property type="protein sequence ID" value="RSL59097.1"/>
    <property type="molecule type" value="Genomic_DNA"/>
</dbReference>
<sequence length="145" mass="15316">MPSGPPRNPLLIAGQTWPPGSRDGSRPDCSNCSVDLAIITASDNSRHDHVKSKSGNNHGHNGSNGVHQSQRPQWLTLSRPSEASVLECWSAAMQLPGGHCGGALARLASRESFHAGFYQFSVIQWASPLSTLAVCAVSFLAASPT</sequence>
<feature type="compositionally biased region" description="Low complexity" evidence="1">
    <location>
        <begin position="53"/>
        <end position="65"/>
    </location>
</feature>
<evidence type="ECO:0000313" key="3">
    <source>
        <dbReference type="Proteomes" id="UP000287972"/>
    </source>
</evidence>
<protein>
    <submittedName>
        <fullName evidence="2">Uncharacterized protein</fullName>
    </submittedName>
</protein>
<gene>
    <name evidence="2" type="ORF">CEP51_013970</name>
</gene>